<evidence type="ECO:0000313" key="1">
    <source>
        <dbReference type="EMBL" id="QDE38742.1"/>
    </source>
</evidence>
<name>A0A4Y5Z0D9_9GAMM</name>
<gene>
    <name evidence="1" type="ORF">FIV34_05770</name>
</gene>
<dbReference type="Pfam" id="PF14106">
    <property type="entry name" value="DUF4279"/>
    <property type="match status" value="1"/>
</dbReference>
<dbReference type="Proteomes" id="UP000316093">
    <property type="component" value="Chromosome"/>
</dbReference>
<dbReference type="OrthoDB" id="5952806at2"/>
<organism evidence="1 2">
    <name type="scientific">Luteibacter pinisoli</name>
    <dbReference type="NCBI Taxonomy" id="2589080"/>
    <lineage>
        <taxon>Bacteria</taxon>
        <taxon>Pseudomonadati</taxon>
        <taxon>Pseudomonadota</taxon>
        <taxon>Gammaproteobacteria</taxon>
        <taxon>Lysobacterales</taxon>
        <taxon>Rhodanobacteraceae</taxon>
        <taxon>Luteibacter</taxon>
    </lineage>
</organism>
<keyword evidence="2" id="KW-1185">Reference proteome</keyword>
<accession>A0A4Y5Z0D9</accession>
<dbReference type="InterPro" id="IPR025459">
    <property type="entry name" value="DUF4279"/>
</dbReference>
<evidence type="ECO:0000313" key="2">
    <source>
        <dbReference type="Proteomes" id="UP000316093"/>
    </source>
</evidence>
<dbReference type="KEGG" id="lpy:FIV34_05770"/>
<dbReference type="EMBL" id="CP041046">
    <property type="protein sequence ID" value="QDE38742.1"/>
    <property type="molecule type" value="Genomic_DNA"/>
</dbReference>
<dbReference type="AlphaFoldDB" id="A0A4Y5Z0D9"/>
<proteinExistence type="predicted"/>
<sequence>MHETAKGNGMATSMLDIDADLAQRTPLVSASFRLTSERHLLDHFIGDFGIEGAQSWQKGDAEEGQAQTRRAYGWSVTLPAQRSYSVDTAISELLLRLAPQRDAIIEAIRALELDAHVCLDVRVAPGHLPVLHAAPATIAAMASYNAACSVELREF</sequence>
<reference evidence="1 2" key="1">
    <citation type="submission" date="2019-06" db="EMBL/GenBank/DDBJ databases">
        <title>A complete genome sequence for Luteibacter pinisoli MAH-14.</title>
        <authorList>
            <person name="Baltrus D.A."/>
        </authorList>
    </citation>
    <scope>NUCLEOTIDE SEQUENCE [LARGE SCALE GENOMIC DNA]</scope>
    <source>
        <strain evidence="1 2">MAH-14</strain>
    </source>
</reference>
<protein>
    <submittedName>
        <fullName evidence="1">DUF4279 domain-containing protein</fullName>
    </submittedName>
</protein>